<name>A0A9W6Y4N3_9STRA</name>
<feature type="transmembrane region" description="Helical" evidence="1">
    <location>
        <begin position="52"/>
        <end position="71"/>
    </location>
</feature>
<accession>A0A9W6Y4N3</accession>
<gene>
    <name evidence="2" type="ORF">Pfra01_002200400</name>
</gene>
<proteinExistence type="predicted"/>
<dbReference type="AlphaFoldDB" id="A0A9W6Y4N3"/>
<reference evidence="2" key="1">
    <citation type="submission" date="2023-04" db="EMBL/GenBank/DDBJ databases">
        <title>Phytophthora fragariaefolia NBRC 109709.</title>
        <authorList>
            <person name="Ichikawa N."/>
            <person name="Sato H."/>
            <person name="Tonouchi N."/>
        </authorList>
    </citation>
    <scope>NUCLEOTIDE SEQUENCE</scope>
    <source>
        <strain evidence="2">NBRC 109709</strain>
    </source>
</reference>
<feature type="transmembrane region" description="Helical" evidence="1">
    <location>
        <begin position="102"/>
        <end position="122"/>
    </location>
</feature>
<evidence type="ECO:0000313" key="3">
    <source>
        <dbReference type="Proteomes" id="UP001165121"/>
    </source>
</evidence>
<sequence>MLRKGWVAAYATFYAYLPDLDFNTTRSFTNYSVAIKDAVVSSRCRAGEVLRIVRFVVRLLLALAFYAPMVVYEFVEFVLLGKAGVALALLMMNLVNCYFEWAALGVAASEVFVTIGIVTHIWRSGKGESDWKRFSPTATIVEGPLMDHPFLSFPVAHRCRSDACCFRTSSIALNVGHSNSGSSSSLSCCGRDRWVCTSSVTEFEARTLLRLRRLGGGSISIDSSGARLF</sequence>
<organism evidence="2 3">
    <name type="scientific">Phytophthora fragariaefolia</name>
    <dbReference type="NCBI Taxonomy" id="1490495"/>
    <lineage>
        <taxon>Eukaryota</taxon>
        <taxon>Sar</taxon>
        <taxon>Stramenopiles</taxon>
        <taxon>Oomycota</taxon>
        <taxon>Peronosporomycetes</taxon>
        <taxon>Peronosporales</taxon>
        <taxon>Peronosporaceae</taxon>
        <taxon>Phytophthora</taxon>
    </lineage>
</organism>
<keyword evidence="3" id="KW-1185">Reference proteome</keyword>
<comment type="caution">
    <text evidence="2">The sequence shown here is derived from an EMBL/GenBank/DDBJ whole genome shotgun (WGS) entry which is preliminary data.</text>
</comment>
<keyword evidence="1" id="KW-1133">Transmembrane helix</keyword>
<evidence type="ECO:0000256" key="1">
    <source>
        <dbReference type="SAM" id="Phobius"/>
    </source>
</evidence>
<dbReference type="OrthoDB" id="10487603at2759"/>
<keyword evidence="1" id="KW-0472">Membrane</keyword>
<evidence type="ECO:0000313" key="2">
    <source>
        <dbReference type="EMBL" id="GMF53298.1"/>
    </source>
</evidence>
<protein>
    <submittedName>
        <fullName evidence="2">Unnamed protein product</fullName>
    </submittedName>
</protein>
<dbReference type="Proteomes" id="UP001165121">
    <property type="component" value="Unassembled WGS sequence"/>
</dbReference>
<keyword evidence="1" id="KW-0812">Transmembrane</keyword>
<dbReference type="EMBL" id="BSXT01003259">
    <property type="protein sequence ID" value="GMF53298.1"/>
    <property type="molecule type" value="Genomic_DNA"/>
</dbReference>